<evidence type="ECO:0000313" key="3">
    <source>
        <dbReference type="EMBL" id="CAH2093513.1"/>
    </source>
</evidence>
<name>A0AAU9U664_EUPED</name>
<dbReference type="Gene3D" id="1.10.1200.10">
    <property type="entry name" value="ACP-like"/>
    <property type="match status" value="1"/>
</dbReference>
<dbReference type="Proteomes" id="UP001153954">
    <property type="component" value="Unassembled WGS sequence"/>
</dbReference>
<dbReference type="PROSITE" id="PS50075">
    <property type="entry name" value="CARRIER"/>
    <property type="match status" value="1"/>
</dbReference>
<evidence type="ECO:0000313" key="4">
    <source>
        <dbReference type="Proteomes" id="UP001153954"/>
    </source>
</evidence>
<proteinExistence type="predicted"/>
<dbReference type="EMBL" id="CAKOGL010000013">
    <property type="protein sequence ID" value="CAH2093513.1"/>
    <property type="molecule type" value="Genomic_DNA"/>
</dbReference>
<keyword evidence="4" id="KW-1185">Reference proteome</keyword>
<dbReference type="Gene3D" id="3.40.50.1820">
    <property type="entry name" value="alpha/beta hydrolase"/>
    <property type="match status" value="1"/>
</dbReference>
<organism evidence="3 4">
    <name type="scientific">Euphydryas editha</name>
    <name type="common">Edith's checkerspot</name>
    <dbReference type="NCBI Taxonomy" id="104508"/>
    <lineage>
        <taxon>Eukaryota</taxon>
        <taxon>Metazoa</taxon>
        <taxon>Ecdysozoa</taxon>
        <taxon>Arthropoda</taxon>
        <taxon>Hexapoda</taxon>
        <taxon>Insecta</taxon>
        <taxon>Pterygota</taxon>
        <taxon>Neoptera</taxon>
        <taxon>Endopterygota</taxon>
        <taxon>Lepidoptera</taxon>
        <taxon>Glossata</taxon>
        <taxon>Ditrysia</taxon>
        <taxon>Papilionoidea</taxon>
        <taxon>Nymphalidae</taxon>
        <taxon>Nymphalinae</taxon>
        <taxon>Euphydryas</taxon>
    </lineage>
</organism>
<dbReference type="InterPro" id="IPR036736">
    <property type="entry name" value="ACP-like_sf"/>
</dbReference>
<gene>
    <name evidence="3" type="ORF">EEDITHA_LOCUS9172</name>
</gene>
<dbReference type="Pfam" id="PF00550">
    <property type="entry name" value="PP-binding"/>
    <property type="match status" value="1"/>
</dbReference>
<reference evidence="3" key="1">
    <citation type="submission" date="2022-03" db="EMBL/GenBank/DDBJ databases">
        <authorList>
            <person name="Tunstrom K."/>
        </authorList>
    </citation>
    <scope>NUCLEOTIDE SEQUENCE</scope>
</reference>
<sequence>MLNGNVIGIKNIKTVSQQASLADLGMDSIMAVEIKQTFEREYEIFLTAEDIRTLTLARIMELTAQIETNTSTTKSVSSATPKGSAGIQIFIKNFGDEKLTTKPFMYLPTMISDDSDNNSLDQENEMVMFILPGLEGYAAGMVNLSRRLEVKVCVLQYYSEETDDDNFDKMVERLYKTMKERLNPRHPYILLGYSFGSLPMLKLAQMLESEGHSGIAFCIDGSPDFLKATISTIMSIENEIQLQNSLIFHIINITSPKNEVTKTLMDKLKDIGSFEERIQWAIRICPSQQTYSNKFIESTVKACYYRLKIALNQSEIKKIKAPIVLIRVKKNPSFLALDENYGLNKFTDGSITVHLLEDYHDSITENKQCANIINSVLSAQRGGKVSNLCSSKCS</sequence>
<dbReference type="GO" id="GO:0016297">
    <property type="term" value="F:fatty acyl-[ACP] hydrolase activity"/>
    <property type="evidence" value="ECO:0007669"/>
    <property type="project" value="UniProtKB-EC"/>
</dbReference>
<dbReference type="SUPFAM" id="SSF47336">
    <property type="entry name" value="ACP-like"/>
    <property type="match status" value="1"/>
</dbReference>
<dbReference type="EC" id="3.1.2.14" evidence="1"/>
<dbReference type="InterPro" id="IPR001031">
    <property type="entry name" value="Thioesterase"/>
</dbReference>
<protein>
    <recommendedName>
        <fullName evidence="1">oleoyl-[acyl-carrier-protein] hydrolase</fullName>
        <ecNumber evidence="1">3.1.2.14</ecNumber>
    </recommendedName>
</protein>
<dbReference type="AlphaFoldDB" id="A0AAU9U664"/>
<dbReference type="InterPro" id="IPR009081">
    <property type="entry name" value="PP-bd_ACP"/>
</dbReference>
<evidence type="ECO:0000259" key="2">
    <source>
        <dbReference type="PROSITE" id="PS50075"/>
    </source>
</evidence>
<comment type="caution">
    <text evidence="3">The sequence shown here is derived from an EMBL/GenBank/DDBJ whole genome shotgun (WGS) entry which is preliminary data.</text>
</comment>
<evidence type="ECO:0000256" key="1">
    <source>
        <dbReference type="ARBA" id="ARBA00012480"/>
    </source>
</evidence>
<dbReference type="SUPFAM" id="SSF53474">
    <property type="entry name" value="alpha/beta-Hydrolases"/>
    <property type="match status" value="1"/>
</dbReference>
<dbReference type="InterPro" id="IPR029058">
    <property type="entry name" value="AB_hydrolase_fold"/>
</dbReference>
<accession>A0AAU9U664</accession>
<dbReference type="Pfam" id="PF00975">
    <property type="entry name" value="Thioesterase"/>
    <property type="match status" value="1"/>
</dbReference>
<feature type="domain" description="Carrier" evidence="2">
    <location>
        <begin position="1"/>
        <end position="70"/>
    </location>
</feature>